<evidence type="ECO:0000256" key="2">
    <source>
        <dbReference type="ARBA" id="ARBA00023125"/>
    </source>
</evidence>
<dbReference type="GO" id="GO:0003700">
    <property type="term" value="F:DNA-binding transcription factor activity"/>
    <property type="evidence" value="ECO:0007669"/>
    <property type="project" value="InterPro"/>
</dbReference>
<sequence>MVKEICSTMQIARAQQVEAGNKNPGAVPDLNVPPEVLIRRIGKLLDTISTELEYGSLLQLFVPRINQKSGAISLVTHKDLSRVNTVHEKKFWKYHDASCQFFFNVSPMSPDGLLGLPGRCLLLKRPEWTPSVCCYRPLEYPRLACAIECQVHSTIAVPIFASDPKETQEMPLAVLEMLMDHQTSSLGQVFEFTSRSLNKHGFYTCGHECLGTELTMKSALKDVLPTLCESNSVAIENMCDLLQIPFAQCWVAHKGKLITAGAPFCVKDKLTMPYRQISKQVAIKEGQGPVGEAFQKGTMIWVDDVQKGSQVEWPLQHTTALLGLHGACACKILLKPTHAGQSDGETPRKAPIEAVLEVFLPSNLTTAQQQQKSVESLWNYLQSAAQLRVANQDQVVQGVVSSNDRAMSVGGDRNGADGAERGGLHQPSKATGQWNTEEHGPEEPPWGITLSMLSQHFSKHLKDAAKDLGVGSTTLKRICRHFGIARWPRRSLKSKHGRLQSALKTLSAETGGVISGGDQWNQEGSVHGGVFDDGGTSGQRGGSGYAGSLMHEDSFLGGGPGSANPSMNGPPGAMGYAGMNGGNPVIRGSSAHGGYPMGGGRGGSMNGANQFSGMKRAPQDEHHDPWGSQHGATRFRDDTNGNGISMQQRGATWHGGQQQPGYMQYSNQGQGQVHFNGGMYNQQQMHTNQQQGVANVWNSFEGGFNGGGDQRGRSTHNGHMHGGMSAMNALQSQNSLPMQRSDSYQRMDVHMQSSMDAAGASSGGWSSGGQPLGGAGAELGPGQVFKLMLKDDMIRMRLLNEVSHRALIKRVSEVMDIPEHQVRLKYKDDEDDWCVLATDQDLKDAYGFMGQTGVDSGKHIKLYMVSPNAPDGKMLHSIRPGVLRQEISTMTSAAYAVNAHAVNFVVKVTMGSDTVRLKLSPGMNTADLRARLAESFYPADVGNKLRLKYKDDTEEWCTLGGDADLDECRAVNCQTGTIRLHAH</sequence>
<feature type="region of interest" description="Disordered" evidence="5">
    <location>
        <begin position="590"/>
        <end position="663"/>
    </location>
</feature>
<dbReference type="InterPro" id="IPR003035">
    <property type="entry name" value="RWP-RK_dom"/>
</dbReference>
<feature type="compositionally biased region" description="Gly residues" evidence="5">
    <location>
        <begin position="595"/>
        <end position="605"/>
    </location>
</feature>
<keyword evidence="3" id="KW-0804">Transcription</keyword>
<dbReference type="GO" id="GO:0003677">
    <property type="term" value="F:DNA binding"/>
    <property type="evidence" value="ECO:0007669"/>
    <property type="project" value="UniProtKB-KW"/>
</dbReference>
<feature type="domain" description="RWP-RK" evidence="6">
    <location>
        <begin position="426"/>
        <end position="515"/>
    </location>
</feature>
<feature type="compositionally biased region" description="Gly residues" evidence="5">
    <location>
        <begin position="531"/>
        <end position="545"/>
    </location>
</feature>
<evidence type="ECO:0000259" key="6">
    <source>
        <dbReference type="PROSITE" id="PS51519"/>
    </source>
</evidence>
<gene>
    <name evidence="8" type="ORF">MSP1404_LOCUS8695</name>
</gene>
<evidence type="ECO:0000256" key="4">
    <source>
        <dbReference type="ARBA" id="ARBA00023242"/>
    </source>
</evidence>
<dbReference type="PROSITE" id="PS51745">
    <property type="entry name" value="PB1"/>
    <property type="match status" value="1"/>
</dbReference>
<evidence type="ECO:0000256" key="3">
    <source>
        <dbReference type="ARBA" id="ARBA00023163"/>
    </source>
</evidence>
<dbReference type="CDD" id="cd05992">
    <property type="entry name" value="PB1"/>
    <property type="match status" value="1"/>
</dbReference>
<evidence type="ECO:0000259" key="7">
    <source>
        <dbReference type="PROSITE" id="PS51745"/>
    </source>
</evidence>
<dbReference type="Pfam" id="PF02042">
    <property type="entry name" value="RWP-RK"/>
    <property type="match status" value="1"/>
</dbReference>
<keyword evidence="1" id="KW-0805">Transcription regulation</keyword>
<dbReference type="Pfam" id="PF00564">
    <property type="entry name" value="PB1"/>
    <property type="match status" value="2"/>
</dbReference>
<dbReference type="InterPro" id="IPR055081">
    <property type="entry name" value="NLP1-9_GAF"/>
</dbReference>
<reference evidence="8" key="1">
    <citation type="submission" date="2021-01" db="EMBL/GenBank/DDBJ databases">
        <authorList>
            <person name="Corre E."/>
            <person name="Pelletier E."/>
            <person name="Niang G."/>
            <person name="Scheremetjew M."/>
            <person name="Finn R."/>
            <person name="Kale V."/>
            <person name="Holt S."/>
            <person name="Cochrane G."/>
            <person name="Meng A."/>
            <person name="Brown T."/>
            <person name="Cohen L."/>
        </authorList>
    </citation>
    <scope>NUCLEOTIDE SEQUENCE</scope>
    <source>
        <strain evidence="8">CCMP494</strain>
    </source>
</reference>
<feature type="domain" description="PB1" evidence="7">
    <location>
        <begin position="903"/>
        <end position="983"/>
    </location>
</feature>
<feature type="region of interest" description="Disordered" evidence="5">
    <location>
        <begin position="404"/>
        <end position="441"/>
    </location>
</feature>
<dbReference type="AlphaFoldDB" id="A0A7S0KSL3"/>
<dbReference type="PANTHER" id="PTHR32002:SF41">
    <property type="entry name" value="PROTEIN NLP8"/>
    <property type="match status" value="1"/>
</dbReference>
<evidence type="ECO:0008006" key="9">
    <source>
        <dbReference type="Google" id="ProtNLM"/>
    </source>
</evidence>
<protein>
    <recommendedName>
        <fullName evidence="9">Nit2-like protein 2</fullName>
    </recommendedName>
</protein>
<evidence type="ECO:0000256" key="1">
    <source>
        <dbReference type="ARBA" id="ARBA00023015"/>
    </source>
</evidence>
<accession>A0A7S0KSL3</accession>
<dbReference type="PROSITE" id="PS51519">
    <property type="entry name" value="RWP_RK"/>
    <property type="match status" value="1"/>
</dbReference>
<keyword evidence="4" id="KW-0539">Nucleus</keyword>
<dbReference type="PANTHER" id="PTHR32002">
    <property type="entry name" value="PROTEIN NLP8"/>
    <property type="match status" value="1"/>
</dbReference>
<proteinExistence type="predicted"/>
<dbReference type="EMBL" id="HBEV01011239">
    <property type="protein sequence ID" value="CAD8591291.1"/>
    <property type="molecule type" value="Transcribed_RNA"/>
</dbReference>
<dbReference type="InterPro" id="IPR045012">
    <property type="entry name" value="NLP"/>
</dbReference>
<dbReference type="Gene3D" id="3.10.20.90">
    <property type="entry name" value="Phosphatidylinositol 3-kinase Catalytic Subunit, Chain A, domain 1"/>
    <property type="match status" value="2"/>
</dbReference>
<dbReference type="SUPFAM" id="SSF54277">
    <property type="entry name" value="CAD &amp; PB1 domains"/>
    <property type="match status" value="2"/>
</dbReference>
<dbReference type="SMART" id="SM00666">
    <property type="entry name" value="PB1"/>
    <property type="match status" value="2"/>
</dbReference>
<feature type="compositionally biased region" description="Basic and acidic residues" evidence="5">
    <location>
        <begin position="414"/>
        <end position="423"/>
    </location>
</feature>
<keyword evidence="2" id="KW-0238">DNA-binding</keyword>
<evidence type="ECO:0000313" key="8">
    <source>
        <dbReference type="EMBL" id="CAD8591291.1"/>
    </source>
</evidence>
<feature type="compositionally biased region" description="Gly residues" evidence="5">
    <location>
        <begin position="761"/>
        <end position="774"/>
    </location>
</feature>
<name>A0A7S0KSL3_MICPS</name>
<evidence type="ECO:0000256" key="5">
    <source>
        <dbReference type="SAM" id="MobiDB-lite"/>
    </source>
</evidence>
<feature type="compositionally biased region" description="Polar residues" evidence="5">
    <location>
        <begin position="640"/>
        <end position="663"/>
    </location>
</feature>
<feature type="region of interest" description="Disordered" evidence="5">
    <location>
        <begin position="530"/>
        <end position="569"/>
    </location>
</feature>
<dbReference type="InterPro" id="IPR000270">
    <property type="entry name" value="PB1_dom"/>
</dbReference>
<feature type="region of interest" description="Disordered" evidence="5">
    <location>
        <begin position="755"/>
        <end position="774"/>
    </location>
</feature>
<organism evidence="8">
    <name type="scientific">Micromonas pusilla</name>
    <name type="common">Picoplanktonic green alga</name>
    <name type="synonym">Chromulina pusilla</name>
    <dbReference type="NCBI Taxonomy" id="38833"/>
    <lineage>
        <taxon>Eukaryota</taxon>
        <taxon>Viridiplantae</taxon>
        <taxon>Chlorophyta</taxon>
        <taxon>Mamiellophyceae</taxon>
        <taxon>Mamiellales</taxon>
        <taxon>Mamiellaceae</taxon>
        <taxon>Micromonas</taxon>
    </lineage>
</organism>
<dbReference type="InterPro" id="IPR053793">
    <property type="entry name" value="PB1-like"/>
</dbReference>
<dbReference type="Pfam" id="PF22922">
    <property type="entry name" value="GAF_NLP"/>
    <property type="match status" value="1"/>
</dbReference>